<dbReference type="EMBL" id="PYJM01000004">
    <property type="protein sequence ID" value="PUA43992.1"/>
    <property type="molecule type" value="Genomic_DNA"/>
</dbReference>
<name>A0A2T6GIK3_9PSED</name>
<evidence type="ECO:0000259" key="1">
    <source>
        <dbReference type="Pfam" id="PF07883"/>
    </source>
</evidence>
<feature type="domain" description="Cupin type-2" evidence="1">
    <location>
        <begin position="40"/>
        <end position="97"/>
    </location>
</feature>
<evidence type="ECO:0000313" key="2">
    <source>
        <dbReference type="EMBL" id="PUA43992.1"/>
    </source>
</evidence>
<reference evidence="2 3" key="1">
    <citation type="submission" date="2018-03" db="EMBL/GenBank/DDBJ databases">
        <title>Draft genome sequence of the plant growth promoting rhizobacterium Pseudomonas protegens strain BNJ-SS-45 isolated from wheat (Triticum aestivum) rhizosphere.</title>
        <authorList>
            <person name="Bajpai A."/>
            <person name="Shende K."/>
            <person name="Meena N."/>
            <person name="Upadhyayula S.R."/>
            <person name="Suravajhala P."/>
            <person name="Medicherla K.M."/>
            <person name="Johri B.N."/>
        </authorList>
    </citation>
    <scope>NUCLEOTIDE SEQUENCE [LARGE SCALE GENOMIC DNA]</scope>
    <source>
        <strain evidence="2 3">BNJ-SS-45</strain>
    </source>
</reference>
<dbReference type="Gene3D" id="2.60.120.10">
    <property type="entry name" value="Jelly Rolls"/>
    <property type="match status" value="1"/>
</dbReference>
<dbReference type="InterPro" id="IPR014710">
    <property type="entry name" value="RmlC-like_jellyroll"/>
</dbReference>
<dbReference type="InterPro" id="IPR013096">
    <property type="entry name" value="Cupin_2"/>
</dbReference>
<organism evidence="2 3">
    <name type="scientific">Pseudomonas protegens</name>
    <dbReference type="NCBI Taxonomy" id="380021"/>
    <lineage>
        <taxon>Bacteria</taxon>
        <taxon>Pseudomonadati</taxon>
        <taxon>Pseudomonadota</taxon>
        <taxon>Gammaproteobacteria</taxon>
        <taxon>Pseudomonadales</taxon>
        <taxon>Pseudomonadaceae</taxon>
        <taxon>Pseudomonas</taxon>
    </lineage>
</organism>
<accession>A0A2T6GIK3</accession>
<protein>
    <submittedName>
        <fullName evidence="2">Cupin</fullName>
    </submittedName>
</protein>
<gene>
    <name evidence="2" type="ORF">C5U62_18665</name>
</gene>
<sequence>MPLLSFEHLSSQLPSPWHSTRVGQVGPARIKVLRMDQQPHPEETHDYNEGLLVTQGCLRLGIGQATVEVLAGQMYLVEAGQPHSVLPGSHGTLVIIDV</sequence>
<dbReference type="RefSeq" id="WP_108545298.1">
    <property type="nucleotide sequence ID" value="NZ_PYJM01000004.1"/>
</dbReference>
<dbReference type="Pfam" id="PF07883">
    <property type="entry name" value="Cupin_2"/>
    <property type="match status" value="1"/>
</dbReference>
<dbReference type="SUPFAM" id="SSF51182">
    <property type="entry name" value="RmlC-like cupins"/>
    <property type="match status" value="1"/>
</dbReference>
<dbReference type="Proteomes" id="UP000244178">
    <property type="component" value="Unassembled WGS sequence"/>
</dbReference>
<dbReference type="InterPro" id="IPR011051">
    <property type="entry name" value="RmlC_Cupin_sf"/>
</dbReference>
<evidence type="ECO:0000313" key="3">
    <source>
        <dbReference type="Proteomes" id="UP000244178"/>
    </source>
</evidence>
<dbReference type="AlphaFoldDB" id="A0A2T6GIK3"/>
<comment type="caution">
    <text evidence="2">The sequence shown here is derived from an EMBL/GenBank/DDBJ whole genome shotgun (WGS) entry which is preliminary data.</text>
</comment>
<proteinExistence type="predicted"/>